<dbReference type="InterPro" id="IPR001110">
    <property type="entry name" value="UPF0012_CS"/>
</dbReference>
<gene>
    <name evidence="4" type="ORF">J2W49_001654</name>
</gene>
<comment type="similarity">
    <text evidence="1">Belongs to the carbon-nitrogen hydrolase superfamily. NIT1/NIT2 family.</text>
</comment>
<organism evidence="4 5">
    <name type="scientific">Hydrogenophaga palleronii</name>
    <dbReference type="NCBI Taxonomy" id="65655"/>
    <lineage>
        <taxon>Bacteria</taxon>
        <taxon>Pseudomonadati</taxon>
        <taxon>Pseudomonadota</taxon>
        <taxon>Betaproteobacteria</taxon>
        <taxon>Burkholderiales</taxon>
        <taxon>Comamonadaceae</taxon>
        <taxon>Hydrogenophaga</taxon>
    </lineage>
</organism>
<proteinExistence type="inferred from homology"/>
<dbReference type="InterPro" id="IPR044083">
    <property type="entry name" value="RamA-like"/>
</dbReference>
<dbReference type="InterPro" id="IPR036526">
    <property type="entry name" value="C-N_Hydrolase_sf"/>
</dbReference>
<feature type="domain" description="CN hydrolase" evidence="3">
    <location>
        <begin position="3"/>
        <end position="245"/>
    </location>
</feature>
<dbReference type="InterPro" id="IPR050345">
    <property type="entry name" value="Aliph_Amidase/BUP"/>
</dbReference>
<sequence length="272" mass="29355">MDAPADTLALALWQCAYAENTSDALLRLDSTAAQARAHGAELLICPEMSLTGYAIGAERVAHLAESPDAPLAQAVGMIAQRHGLAIVYGYPESNGTHPPFNAVQMMGPDARPLAHYRKTHLFGDTDRAQFTQGDRPPAVFTWRGWRLGLLICYDVEFPETMRLLALQGADAALVPTANMLAFDEVPQLLVPARACENQMYVAYANACGEEPGLSYGGLSTLASPRGTVMARAGREADLLYGELRRSVRGEASAASQLRNRRIDLYGGLLIQP</sequence>
<dbReference type="Pfam" id="PF00795">
    <property type="entry name" value="CN_hydrolase"/>
    <property type="match status" value="1"/>
</dbReference>
<accession>A0ABU1WKH2</accession>
<dbReference type="CDD" id="cd07576">
    <property type="entry name" value="R-amidase_like"/>
    <property type="match status" value="1"/>
</dbReference>
<dbReference type="PROSITE" id="PS01227">
    <property type="entry name" value="UPF0012"/>
    <property type="match status" value="1"/>
</dbReference>
<reference evidence="4 5" key="1">
    <citation type="submission" date="2023-07" db="EMBL/GenBank/DDBJ databases">
        <title>Sorghum-associated microbial communities from plants grown in Nebraska, USA.</title>
        <authorList>
            <person name="Schachtman D."/>
        </authorList>
    </citation>
    <scope>NUCLEOTIDE SEQUENCE [LARGE SCALE GENOMIC DNA]</scope>
    <source>
        <strain evidence="4 5">4249</strain>
    </source>
</reference>
<evidence type="ECO:0000256" key="2">
    <source>
        <dbReference type="ARBA" id="ARBA00022801"/>
    </source>
</evidence>
<keyword evidence="2" id="KW-0378">Hydrolase</keyword>
<dbReference type="RefSeq" id="WP_310314177.1">
    <property type="nucleotide sequence ID" value="NZ_JAVDWU010000003.1"/>
</dbReference>
<dbReference type="PANTHER" id="PTHR43674:SF2">
    <property type="entry name" value="BETA-UREIDOPROPIONASE"/>
    <property type="match status" value="1"/>
</dbReference>
<name>A0ABU1WKH2_9BURK</name>
<dbReference type="InterPro" id="IPR003010">
    <property type="entry name" value="C-N_Hydrolase"/>
</dbReference>
<evidence type="ECO:0000259" key="3">
    <source>
        <dbReference type="PROSITE" id="PS50263"/>
    </source>
</evidence>
<dbReference type="PANTHER" id="PTHR43674">
    <property type="entry name" value="NITRILASE C965.09-RELATED"/>
    <property type="match status" value="1"/>
</dbReference>
<dbReference type="EMBL" id="JAVDWU010000003">
    <property type="protein sequence ID" value="MDR7149699.1"/>
    <property type="molecule type" value="Genomic_DNA"/>
</dbReference>
<protein>
    <submittedName>
        <fullName evidence="4">Amidohydrolase</fullName>
    </submittedName>
</protein>
<dbReference type="Gene3D" id="3.60.110.10">
    <property type="entry name" value="Carbon-nitrogen hydrolase"/>
    <property type="match status" value="1"/>
</dbReference>
<dbReference type="PROSITE" id="PS50263">
    <property type="entry name" value="CN_HYDROLASE"/>
    <property type="match status" value="1"/>
</dbReference>
<dbReference type="Proteomes" id="UP001265700">
    <property type="component" value="Unassembled WGS sequence"/>
</dbReference>
<keyword evidence="5" id="KW-1185">Reference proteome</keyword>
<dbReference type="SUPFAM" id="SSF56317">
    <property type="entry name" value="Carbon-nitrogen hydrolase"/>
    <property type="match status" value="1"/>
</dbReference>
<evidence type="ECO:0000313" key="4">
    <source>
        <dbReference type="EMBL" id="MDR7149699.1"/>
    </source>
</evidence>
<evidence type="ECO:0000313" key="5">
    <source>
        <dbReference type="Proteomes" id="UP001265700"/>
    </source>
</evidence>
<evidence type="ECO:0000256" key="1">
    <source>
        <dbReference type="ARBA" id="ARBA00010613"/>
    </source>
</evidence>
<comment type="caution">
    <text evidence="4">The sequence shown here is derived from an EMBL/GenBank/DDBJ whole genome shotgun (WGS) entry which is preliminary data.</text>
</comment>